<keyword evidence="3" id="KW-1185">Reference proteome</keyword>
<feature type="compositionally biased region" description="Polar residues" evidence="1">
    <location>
        <begin position="28"/>
        <end position="37"/>
    </location>
</feature>
<proteinExistence type="predicted"/>
<dbReference type="Proteomes" id="UP000035740">
    <property type="component" value="Unassembled WGS sequence"/>
</dbReference>
<evidence type="ECO:0000313" key="2">
    <source>
        <dbReference type="EMBL" id="KMS93934.1"/>
    </source>
</evidence>
<feature type="non-terminal residue" evidence="2">
    <location>
        <position position="257"/>
    </location>
</feature>
<feature type="region of interest" description="Disordered" evidence="1">
    <location>
        <begin position="28"/>
        <end position="109"/>
    </location>
</feature>
<dbReference type="AlphaFoldDB" id="A0A0J8AYR0"/>
<feature type="compositionally biased region" description="Basic and acidic residues" evidence="1">
    <location>
        <begin position="99"/>
        <end position="109"/>
    </location>
</feature>
<organism evidence="2 3">
    <name type="scientific">Beta vulgaris subsp. vulgaris</name>
    <name type="common">Beet</name>
    <dbReference type="NCBI Taxonomy" id="3555"/>
    <lineage>
        <taxon>Eukaryota</taxon>
        <taxon>Viridiplantae</taxon>
        <taxon>Streptophyta</taxon>
        <taxon>Embryophyta</taxon>
        <taxon>Tracheophyta</taxon>
        <taxon>Spermatophyta</taxon>
        <taxon>Magnoliopsida</taxon>
        <taxon>eudicotyledons</taxon>
        <taxon>Gunneridae</taxon>
        <taxon>Pentapetalae</taxon>
        <taxon>Caryophyllales</taxon>
        <taxon>Chenopodiaceae</taxon>
        <taxon>Betoideae</taxon>
        <taxon>Beta</taxon>
    </lineage>
</organism>
<evidence type="ECO:0000313" key="3">
    <source>
        <dbReference type="Proteomes" id="UP000035740"/>
    </source>
</evidence>
<protein>
    <submittedName>
        <fullName evidence="2">Uncharacterized protein</fullName>
    </submittedName>
</protein>
<dbReference type="EMBL" id="KQ097586">
    <property type="protein sequence ID" value="KMS93934.1"/>
    <property type="molecule type" value="Genomic_DNA"/>
</dbReference>
<evidence type="ECO:0000256" key="1">
    <source>
        <dbReference type="SAM" id="MobiDB-lite"/>
    </source>
</evidence>
<dbReference type="Gramene" id="KMS93934">
    <property type="protein sequence ID" value="KMS93934"/>
    <property type="gene ID" value="BVRB_026460"/>
</dbReference>
<name>A0A0J8AYR0_BETVV</name>
<sequence length="257" mass="29865">MISSGLSKVGNILSSPIRAFRQVSTLLSPTKQESSNVDIPEETALQPQRKRRRSGEQTPDKKIRKISKMQPSLKRPRRDGDIDENENPQKKKQKTETIFNEKDGGKLNELEQRKTERARWCREQLHKQFENIADIVTARSGSVEKTHFQQPNTMMMTPIPSKNENKSETLRRSIRKSAARANRRISMQFEDVKARVAIRKLHEQIKIEEAIRDREAEILQKEKEDESYREQRTHWQSVFGPQIAGRLCGKSPIQVIK</sequence>
<gene>
    <name evidence="2" type="ORF">BVRB_026460</name>
</gene>
<reference evidence="2 3" key="1">
    <citation type="journal article" date="2014" name="Nature">
        <title>The genome of the recently domesticated crop plant sugar beet (Beta vulgaris).</title>
        <authorList>
            <person name="Dohm J.C."/>
            <person name="Minoche A.E."/>
            <person name="Holtgrawe D."/>
            <person name="Capella-Gutierrez S."/>
            <person name="Zakrzewski F."/>
            <person name="Tafer H."/>
            <person name="Rupp O."/>
            <person name="Sorensen T.R."/>
            <person name="Stracke R."/>
            <person name="Reinhardt R."/>
            <person name="Goesmann A."/>
            <person name="Kraft T."/>
            <person name="Schulz B."/>
            <person name="Stadler P.F."/>
            <person name="Schmidt T."/>
            <person name="Gabaldon T."/>
            <person name="Lehrach H."/>
            <person name="Weisshaar B."/>
            <person name="Himmelbauer H."/>
        </authorList>
    </citation>
    <scope>NUCLEOTIDE SEQUENCE [LARGE SCALE GENOMIC DNA]</scope>
    <source>
        <tissue evidence="2">Taproot</tissue>
    </source>
</reference>
<accession>A0A0J8AYR0</accession>